<sequence length="124" mass="12373">MSGVAGAMVLVMLGLLLWSGAAAAACPHERPGSPAAVASPAMSHGTSHAMNTNRIDHGRQAPGRPHHAVQPCCAGMACAAVPVGLPGAEMASPLGSAGPRLVWAAGPLREGLGRRPDLPPPRLG</sequence>
<feature type="chain" id="PRO_5028952267" description="DUF2946 domain-containing protein" evidence="2">
    <location>
        <begin position="25"/>
        <end position="124"/>
    </location>
</feature>
<dbReference type="AlphaFoldDB" id="A0A6N1AKQ4"/>
<proteinExistence type="predicted"/>
<name>A0A6N1AKQ4_9PROT</name>
<evidence type="ECO:0000256" key="2">
    <source>
        <dbReference type="SAM" id="SignalP"/>
    </source>
</evidence>
<organism evidence="3 4">
    <name type="scientific">Azospirillum oryzae</name>
    <dbReference type="NCBI Taxonomy" id="286727"/>
    <lineage>
        <taxon>Bacteria</taxon>
        <taxon>Pseudomonadati</taxon>
        <taxon>Pseudomonadota</taxon>
        <taxon>Alphaproteobacteria</taxon>
        <taxon>Rhodospirillales</taxon>
        <taxon>Azospirillaceae</taxon>
        <taxon>Azospirillum</taxon>
    </lineage>
</organism>
<dbReference type="RefSeq" id="WP_149197224.1">
    <property type="nucleotide sequence ID" value="NZ_BSOV01000064.1"/>
</dbReference>
<protein>
    <recommendedName>
        <fullName evidence="5">DUF2946 domain-containing protein</fullName>
    </recommendedName>
</protein>
<evidence type="ECO:0000313" key="4">
    <source>
        <dbReference type="Proteomes" id="UP000509702"/>
    </source>
</evidence>
<evidence type="ECO:0000256" key="1">
    <source>
        <dbReference type="SAM" id="MobiDB-lite"/>
    </source>
</evidence>
<keyword evidence="2" id="KW-0732">Signal</keyword>
<evidence type="ECO:0000313" key="3">
    <source>
        <dbReference type="EMBL" id="QKS52415.1"/>
    </source>
</evidence>
<dbReference type="OrthoDB" id="7307951at2"/>
<gene>
    <name evidence="3" type="ORF">HUE56_18690</name>
</gene>
<accession>A0A6N1AKQ4</accession>
<feature type="signal peptide" evidence="2">
    <location>
        <begin position="1"/>
        <end position="24"/>
    </location>
</feature>
<dbReference type="KEGG" id="aoz:HUE56_18690"/>
<evidence type="ECO:0008006" key="5">
    <source>
        <dbReference type="Google" id="ProtNLM"/>
    </source>
</evidence>
<dbReference type="Proteomes" id="UP000509702">
    <property type="component" value="Chromosome"/>
</dbReference>
<feature type="compositionally biased region" description="Polar residues" evidence="1">
    <location>
        <begin position="44"/>
        <end position="53"/>
    </location>
</feature>
<dbReference type="EMBL" id="CP054619">
    <property type="protein sequence ID" value="QKS52415.1"/>
    <property type="molecule type" value="Genomic_DNA"/>
</dbReference>
<keyword evidence="4" id="KW-1185">Reference proteome</keyword>
<reference evidence="3 4" key="1">
    <citation type="submission" date="2020-06" db="EMBL/GenBank/DDBJ databases">
        <title>Complete genome of Azosprillum oryzae KACC14407.</title>
        <authorList>
            <person name="Kim M."/>
            <person name="Park Y.-J."/>
            <person name="Shin J.-H."/>
        </authorList>
    </citation>
    <scope>NUCLEOTIDE SEQUENCE [LARGE SCALE GENOMIC DNA]</scope>
    <source>
        <strain evidence="3 4">KACC 14407</strain>
    </source>
</reference>
<feature type="region of interest" description="Disordered" evidence="1">
    <location>
        <begin position="28"/>
        <end position="67"/>
    </location>
</feature>